<evidence type="ECO:0000256" key="1">
    <source>
        <dbReference type="SAM" id="Phobius"/>
    </source>
</evidence>
<sequence length="57" mass="6264">MDDLTGVLFHVRWFHMLLKADGCMQFGLALLTGILSLGGLQHASCCISAIMCFLLFC</sequence>
<keyword evidence="1" id="KW-0812">Transmembrane</keyword>
<reference evidence="2" key="1">
    <citation type="submission" date="2014-09" db="EMBL/GenBank/DDBJ databases">
        <authorList>
            <person name="Magalhaes I.L.F."/>
            <person name="Oliveira U."/>
            <person name="Santos F.R."/>
            <person name="Vidigal T.H.D.A."/>
            <person name="Brescovit A.D."/>
            <person name="Santos A.J."/>
        </authorList>
    </citation>
    <scope>NUCLEOTIDE SEQUENCE</scope>
    <source>
        <tissue evidence="2">Shoot tissue taken approximately 20 cm above the soil surface</tissue>
    </source>
</reference>
<dbReference type="AlphaFoldDB" id="A0A0A9GCT0"/>
<reference evidence="2" key="2">
    <citation type="journal article" date="2015" name="Data Brief">
        <title>Shoot transcriptome of the giant reed, Arundo donax.</title>
        <authorList>
            <person name="Barrero R.A."/>
            <person name="Guerrero F.D."/>
            <person name="Moolhuijzen P."/>
            <person name="Goolsby J.A."/>
            <person name="Tidwell J."/>
            <person name="Bellgard S.E."/>
            <person name="Bellgard M.I."/>
        </authorList>
    </citation>
    <scope>NUCLEOTIDE SEQUENCE</scope>
    <source>
        <tissue evidence="2">Shoot tissue taken approximately 20 cm above the soil surface</tissue>
    </source>
</reference>
<proteinExistence type="predicted"/>
<keyword evidence="1" id="KW-1133">Transmembrane helix</keyword>
<protein>
    <submittedName>
        <fullName evidence="2">Uncharacterized protein</fullName>
    </submittedName>
</protein>
<keyword evidence="1" id="KW-0472">Membrane</keyword>
<organism evidence="2">
    <name type="scientific">Arundo donax</name>
    <name type="common">Giant reed</name>
    <name type="synonym">Donax arundinaceus</name>
    <dbReference type="NCBI Taxonomy" id="35708"/>
    <lineage>
        <taxon>Eukaryota</taxon>
        <taxon>Viridiplantae</taxon>
        <taxon>Streptophyta</taxon>
        <taxon>Embryophyta</taxon>
        <taxon>Tracheophyta</taxon>
        <taxon>Spermatophyta</taxon>
        <taxon>Magnoliopsida</taxon>
        <taxon>Liliopsida</taxon>
        <taxon>Poales</taxon>
        <taxon>Poaceae</taxon>
        <taxon>PACMAD clade</taxon>
        <taxon>Arundinoideae</taxon>
        <taxon>Arundineae</taxon>
        <taxon>Arundo</taxon>
    </lineage>
</organism>
<dbReference type="EMBL" id="GBRH01176657">
    <property type="protein sequence ID" value="JAE21239.1"/>
    <property type="molecule type" value="Transcribed_RNA"/>
</dbReference>
<evidence type="ECO:0000313" key="2">
    <source>
        <dbReference type="EMBL" id="JAE21239.1"/>
    </source>
</evidence>
<accession>A0A0A9GCT0</accession>
<name>A0A0A9GCT0_ARUDO</name>
<feature type="transmembrane region" description="Helical" evidence="1">
    <location>
        <begin position="26"/>
        <end position="56"/>
    </location>
</feature>